<dbReference type="Proteomes" id="UP000236721">
    <property type="component" value="Unassembled WGS sequence"/>
</dbReference>
<feature type="transmembrane region" description="Helical" evidence="1">
    <location>
        <begin position="51"/>
        <end position="71"/>
    </location>
</feature>
<proteinExistence type="predicted"/>
<dbReference type="RefSeq" id="WP_103879740.1">
    <property type="nucleotide sequence ID" value="NZ_FNVG01000005.1"/>
</dbReference>
<organism evidence="3 4">
    <name type="scientific">Vibrio hangzhouensis</name>
    <dbReference type="NCBI Taxonomy" id="462991"/>
    <lineage>
        <taxon>Bacteria</taxon>
        <taxon>Pseudomonadati</taxon>
        <taxon>Pseudomonadota</taxon>
        <taxon>Gammaproteobacteria</taxon>
        <taxon>Vibrionales</taxon>
        <taxon>Vibrionaceae</taxon>
        <taxon>Vibrio</taxon>
    </lineage>
</organism>
<sequence>MTLDLVGAFTIGLLGAGHCMGMCGGIASLLSIGQSNKTPTALIINYNLGRLISYAMIGSVVGGTIAGIASLSQFNHALAIVRIVASVFMILLAFYVGRWWNGLLVVEKLGQSLWKRISPFANQLLPIKHSGYAIPFGFLWGWLPCGLVYSILTWAAVSGSALGGAATMLAFGLGTLPAMLVVGTSATKLKKLQNSLIFRNIAAVSILVYGLYTGYESVMIFNAN</sequence>
<gene>
    <name evidence="3" type="ORF">SAMN04488244_105245</name>
</gene>
<dbReference type="AlphaFoldDB" id="A0A1H5WEX0"/>
<dbReference type="PANTHER" id="PTHR42208">
    <property type="entry name" value="HEAVY METAL TRANSPORTER-RELATED"/>
    <property type="match status" value="1"/>
</dbReference>
<feature type="transmembrane region" description="Helical" evidence="1">
    <location>
        <begin position="196"/>
        <end position="215"/>
    </location>
</feature>
<protein>
    <recommendedName>
        <fullName evidence="2">Urease accessory protein UreH-like transmembrane domain-containing protein</fullName>
    </recommendedName>
</protein>
<reference evidence="4" key="1">
    <citation type="submission" date="2016-10" db="EMBL/GenBank/DDBJ databases">
        <authorList>
            <person name="Varghese N."/>
            <person name="Submissions S."/>
        </authorList>
    </citation>
    <scope>NUCLEOTIDE SEQUENCE [LARGE SCALE GENOMIC DNA]</scope>
    <source>
        <strain evidence="4">CGMCC 1.7062</strain>
    </source>
</reference>
<feature type="transmembrane region" description="Helical" evidence="1">
    <location>
        <begin position="161"/>
        <end position="184"/>
    </location>
</feature>
<evidence type="ECO:0000256" key="1">
    <source>
        <dbReference type="SAM" id="Phobius"/>
    </source>
</evidence>
<feature type="transmembrane region" description="Helical" evidence="1">
    <location>
        <begin position="77"/>
        <end position="96"/>
    </location>
</feature>
<dbReference type="Pfam" id="PF13386">
    <property type="entry name" value="DsbD_2"/>
    <property type="match status" value="1"/>
</dbReference>
<keyword evidence="1" id="KW-1133">Transmembrane helix</keyword>
<keyword evidence="4" id="KW-1185">Reference proteome</keyword>
<dbReference type="OrthoDB" id="9798690at2"/>
<keyword evidence="1" id="KW-0472">Membrane</keyword>
<feature type="domain" description="Urease accessory protein UreH-like transmembrane" evidence="2">
    <location>
        <begin position="8"/>
        <end position="212"/>
    </location>
</feature>
<keyword evidence="1" id="KW-0812">Transmembrane</keyword>
<evidence type="ECO:0000259" key="2">
    <source>
        <dbReference type="Pfam" id="PF13386"/>
    </source>
</evidence>
<name>A0A1H5WEX0_9VIBR</name>
<accession>A0A1H5WEX0</accession>
<dbReference type="EMBL" id="FNVG01000005">
    <property type="protein sequence ID" value="SEF98015.1"/>
    <property type="molecule type" value="Genomic_DNA"/>
</dbReference>
<evidence type="ECO:0000313" key="3">
    <source>
        <dbReference type="EMBL" id="SEF98015.1"/>
    </source>
</evidence>
<dbReference type="PANTHER" id="PTHR42208:SF1">
    <property type="entry name" value="HEAVY METAL TRANSPORTER"/>
    <property type="match status" value="1"/>
</dbReference>
<evidence type="ECO:0000313" key="4">
    <source>
        <dbReference type="Proteomes" id="UP000236721"/>
    </source>
</evidence>
<feature type="transmembrane region" description="Helical" evidence="1">
    <location>
        <begin position="132"/>
        <end position="155"/>
    </location>
</feature>
<dbReference type="InterPro" id="IPR039447">
    <property type="entry name" value="UreH-like_TM_dom"/>
</dbReference>
<feature type="transmembrane region" description="Helical" evidence="1">
    <location>
        <begin position="6"/>
        <end position="30"/>
    </location>
</feature>